<dbReference type="InterPro" id="IPR043502">
    <property type="entry name" value="DNA/RNA_pol_sf"/>
</dbReference>
<feature type="compositionally biased region" description="Low complexity" evidence="1">
    <location>
        <begin position="42"/>
        <end position="54"/>
    </location>
</feature>
<feature type="region of interest" description="Disordered" evidence="1">
    <location>
        <begin position="164"/>
        <end position="237"/>
    </location>
</feature>
<feature type="compositionally biased region" description="Polar residues" evidence="1">
    <location>
        <begin position="31"/>
        <end position="41"/>
    </location>
</feature>
<comment type="caution">
    <text evidence="2">The sequence shown here is derived from an EMBL/GenBank/DDBJ whole genome shotgun (WGS) entry which is preliminary data.</text>
</comment>
<dbReference type="EMBL" id="JBBPBM010000054">
    <property type="protein sequence ID" value="KAK8518053.1"/>
    <property type="molecule type" value="Genomic_DNA"/>
</dbReference>
<evidence type="ECO:0000313" key="2">
    <source>
        <dbReference type="EMBL" id="KAK8518053.1"/>
    </source>
</evidence>
<protein>
    <submittedName>
        <fullName evidence="2">Uncharacterized protein</fullName>
    </submittedName>
</protein>
<gene>
    <name evidence="2" type="ORF">V6N12_033045</name>
</gene>
<dbReference type="PANTHER" id="PTHR33067">
    <property type="entry name" value="RNA-DIRECTED DNA POLYMERASE-RELATED"/>
    <property type="match status" value="1"/>
</dbReference>
<dbReference type="PANTHER" id="PTHR33067:SF32">
    <property type="entry name" value="ASPARTIC PEPTIDASE DDI1-TYPE DOMAIN-CONTAINING PROTEIN"/>
    <property type="match status" value="1"/>
</dbReference>
<evidence type="ECO:0000256" key="1">
    <source>
        <dbReference type="SAM" id="MobiDB-lite"/>
    </source>
</evidence>
<name>A0ABR2CFM3_9ROSI</name>
<dbReference type="Gene3D" id="2.40.70.10">
    <property type="entry name" value="Acid Proteases"/>
    <property type="match status" value="1"/>
</dbReference>
<sequence length="685" mass="76529">MHGQANYLGNFNRNLNNPYSNTYNPGWRQHPNFSWNNQGGTNASSSNRQQNANAPPGFQANMPWHSESTGNAPISSSNSMEATMQEFISTTKTMLQEHFASIKHHGNMLQTQGALLQSHSSSLRALETQVGQIAQALQVRPEGNLPSNIEVTKSNGKEQCSALTLRSGKEINKDDKFGGKSMEDPTPSDEQKESEDVIDSPIEEDNGEELDNEKTEEQHVNATASVVPKPARDEVRPPPPFPQRLKKHKEDLQFQKFVNIVTKKRKAESYETVAVASEYCAGRVELPTKKKDPGSFIIPCSIGNNFMGNALCDLGSSVNLMPKAVFKKLGIGIEKPTTVILQLADRSHFRPEGKFEDVIVKVGKFVFPIDFLILDCEVDDKAPIILGRPFLATGRILIDCEKGNFTMRVADQTMTINVFNTLQYMGDQGDCYHLQEENTTASEEESDIICYSKFIQIKDFEKLKKGDDEEPEATPCESHQVSSFTIRPGMRFESLDFSEFIATKPSLEHAPLLELKPLPPHLKYVYLGSNETLPDIISSKLLPDQECSLINLLSQYKKEIGWTMADLKGISPTICMHKIILEECHSNSVEPQRRLNPAMKKVVMKEIIKCLDVGVIYPISDSSWVSPVQCVPKKGGITVVTNDENELLPTQRSRGGAFAWTIGSSTKLRRKIIFPYLLSIKCWTD</sequence>
<accession>A0ABR2CFM3</accession>
<dbReference type="SUPFAM" id="SSF56672">
    <property type="entry name" value="DNA/RNA polymerases"/>
    <property type="match status" value="1"/>
</dbReference>
<feature type="region of interest" description="Disordered" evidence="1">
    <location>
        <begin position="22"/>
        <end position="77"/>
    </location>
</feature>
<reference evidence="2 3" key="1">
    <citation type="journal article" date="2024" name="G3 (Bethesda)">
        <title>Genome assembly of Hibiscus sabdariffa L. provides insights into metabolisms of medicinal natural products.</title>
        <authorList>
            <person name="Kim T."/>
        </authorList>
    </citation>
    <scope>NUCLEOTIDE SEQUENCE [LARGE SCALE GENOMIC DNA]</scope>
    <source>
        <strain evidence="2">TK-2024</strain>
        <tissue evidence="2">Old leaves</tissue>
    </source>
</reference>
<dbReference type="Proteomes" id="UP001472677">
    <property type="component" value="Unassembled WGS sequence"/>
</dbReference>
<evidence type="ECO:0000313" key="3">
    <source>
        <dbReference type="Proteomes" id="UP001472677"/>
    </source>
</evidence>
<dbReference type="InterPro" id="IPR021109">
    <property type="entry name" value="Peptidase_aspartic_dom_sf"/>
</dbReference>
<feature type="compositionally biased region" description="Acidic residues" evidence="1">
    <location>
        <begin position="196"/>
        <end position="211"/>
    </location>
</feature>
<keyword evidence="3" id="KW-1185">Reference proteome</keyword>
<dbReference type="CDD" id="cd00303">
    <property type="entry name" value="retropepsin_like"/>
    <property type="match status" value="1"/>
</dbReference>
<dbReference type="Gene3D" id="3.10.10.10">
    <property type="entry name" value="HIV Type 1 Reverse Transcriptase, subunit A, domain 1"/>
    <property type="match status" value="1"/>
</dbReference>
<proteinExistence type="predicted"/>
<feature type="compositionally biased region" description="Polar residues" evidence="1">
    <location>
        <begin position="66"/>
        <end position="77"/>
    </location>
</feature>
<organism evidence="2 3">
    <name type="scientific">Hibiscus sabdariffa</name>
    <name type="common">roselle</name>
    <dbReference type="NCBI Taxonomy" id="183260"/>
    <lineage>
        <taxon>Eukaryota</taxon>
        <taxon>Viridiplantae</taxon>
        <taxon>Streptophyta</taxon>
        <taxon>Embryophyta</taxon>
        <taxon>Tracheophyta</taxon>
        <taxon>Spermatophyta</taxon>
        <taxon>Magnoliopsida</taxon>
        <taxon>eudicotyledons</taxon>
        <taxon>Gunneridae</taxon>
        <taxon>Pentapetalae</taxon>
        <taxon>rosids</taxon>
        <taxon>malvids</taxon>
        <taxon>Malvales</taxon>
        <taxon>Malvaceae</taxon>
        <taxon>Malvoideae</taxon>
        <taxon>Hibiscus</taxon>
    </lineage>
</organism>
<feature type="compositionally biased region" description="Basic and acidic residues" evidence="1">
    <location>
        <begin position="167"/>
        <end position="195"/>
    </location>
</feature>